<keyword evidence="8" id="KW-0963">Cytoplasm</keyword>
<comment type="function">
    <text evidence="3">Multifunctional enzyme acting as 1,4-alpha-D-glucan:1,4-alpha-D-glucan 4-alpha-D-glycosyltransferase and amylo-1,6-glucosidase in glycogen degradation.</text>
</comment>
<evidence type="ECO:0000259" key="19">
    <source>
        <dbReference type="Pfam" id="PF14701"/>
    </source>
</evidence>
<dbReference type="Pfam" id="PF14699">
    <property type="entry name" value="hGDE_N"/>
    <property type="match status" value="1"/>
</dbReference>
<dbReference type="InterPro" id="IPR017853">
    <property type="entry name" value="GH"/>
</dbReference>
<evidence type="ECO:0000313" key="22">
    <source>
        <dbReference type="Proteomes" id="UP000887013"/>
    </source>
</evidence>
<dbReference type="EC" id="3.2.1.33" evidence="6"/>
<dbReference type="PANTHER" id="PTHR10569">
    <property type="entry name" value="GLYCOGEN DEBRANCHING ENZYME"/>
    <property type="match status" value="1"/>
</dbReference>
<evidence type="ECO:0000259" key="18">
    <source>
        <dbReference type="Pfam" id="PF14699"/>
    </source>
</evidence>
<dbReference type="InterPro" id="IPR032790">
    <property type="entry name" value="GDE_C"/>
</dbReference>
<dbReference type="Proteomes" id="UP000887013">
    <property type="component" value="Unassembled WGS sequence"/>
</dbReference>
<reference evidence="21" key="1">
    <citation type="submission" date="2020-08" db="EMBL/GenBank/DDBJ databases">
        <title>Multicomponent nature underlies the extraordinary mechanical properties of spider dragline silk.</title>
        <authorList>
            <person name="Kono N."/>
            <person name="Nakamura H."/>
            <person name="Mori M."/>
            <person name="Yoshida Y."/>
            <person name="Ohtoshi R."/>
            <person name="Malay A.D."/>
            <person name="Moran D.A.P."/>
            <person name="Tomita M."/>
            <person name="Numata K."/>
            <person name="Arakawa K."/>
        </authorList>
    </citation>
    <scope>NUCLEOTIDE SEQUENCE</scope>
</reference>
<evidence type="ECO:0000256" key="14">
    <source>
        <dbReference type="ARBA" id="ARBA00023295"/>
    </source>
</evidence>
<evidence type="ECO:0000259" key="20">
    <source>
        <dbReference type="Pfam" id="PF14702"/>
    </source>
</evidence>
<dbReference type="GO" id="GO:0005737">
    <property type="term" value="C:cytoplasm"/>
    <property type="evidence" value="ECO:0007669"/>
    <property type="project" value="UniProtKB-SubCell"/>
</dbReference>
<dbReference type="GO" id="GO:0004134">
    <property type="term" value="F:4-alpha-glucanotransferase activity"/>
    <property type="evidence" value="ECO:0007669"/>
    <property type="project" value="UniProtKB-EC"/>
</dbReference>
<comment type="catalytic activity">
    <reaction evidence="1">
        <text>Transfers a segment of a (1-&gt;4)-alpha-D-glucan to a new position in an acceptor, which may be glucose or a (1-&gt;4)-alpha-D-glucan.</text>
        <dbReference type="EC" id="2.4.1.25"/>
    </reaction>
</comment>
<evidence type="ECO:0000256" key="13">
    <source>
        <dbReference type="ARBA" id="ARBA00023268"/>
    </source>
</evidence>
<gene>
    <name evidence="21" type="primary">AGL</name>
    <name evidence="21" type="ORF">NPIL_206731</name>
</gene>
<proteinExistence type="inferred from homology"/>
<dbReference type="InterPro" id="IPR006421">
    <property type="entry name" value="Glycogen_debranch_met"/>
</dbReference>
<dbReference type="PANTHER" id="PTHR10569:SF2">
    <property type="entry name" value="GLYCOGEN DEBRANCHING ENZYME"/>
    <property type="match status" value="1"/>
</dbReference>
<dbReference type="InterPro" id="IPR010401">
    <property type="entry name" value="AGL/Gdb1"/>
</dbReference>
<dbReference type="GO" id="GO:0005980">
    <property type="term" value="P:glycogen catabolic process"/>
    <property type="evidence" value="ECO:0007669"/>
    <property type="project" value="InterPro"/>
</dbReference>
<comment type="catalytic activity">
    <reaction evidence="2">
        <text>Hydrolysis of (1-&gt;6)-alpha-D-glucosidic branch linkages in glycogen phosphorylase limit dextrin.</text>
        <dbReference type="EC" id="3.2.1.33"/>
    </reaction>
</comment>
<accession>A0A8X6UJJ3</accession>
<keyword evidence="22" id="KW-1185">Reference proteome</keyword>
<sequence>MAGHHPLSIQIRVLHLNENENLEHTLFSIKKGSVIQFKLGSTLFGQSIKLFINYPENPTEGFKRLVYSELKWRSDSLNKGDDTALHCDVTFELPGSFHYFFIPEGGNILKPSGSGYILVDPALMYGPENELLPLDSILCITYLAKSLGSFDKWEERLRTAKEVGYNMIHITPIQELGESDSSYSLRNQLKLNPIFDSPDKKCQMNDISALVEKMRTEWKIITITDVVLNHTANESEWLLEHPESTYNLVNSPHLRPAYILDRALWYFSLDIAAGKWTNSGIPPAVNSEDHLNAIRDTLKGYCRHQLKLHEFFLLHIDNVLKEFAKLVQQSDRKMIRHTGELKIIPDPEYQRLKSTIDMQLALSIYAPTKLVTSNDVSAVCDALRWKLEELNNVKMAELDSHFYSAVENVISAIRYERLSADGPHLKSVSAEHPLVPQYFKSYGLDQNLVEDEKLMFSPQSCFIMAHNGWVMGDNPLKNFAEPGSNVYLRRELVAWGDSVKLRYGDKPEDSPFLWNFMTDYIQQLSRVFFGLRLDNCHSTPIHVAEFLIDKAREVRPDLFVVAELFTSSEAVDNIFVNRLGITALIRESMQAPDSHEQGRLVYRYGGSTVGAFMHPVTQPLKKCIAHAVFMDITHDNQCPMQIRSVYDYFPTASMVSMACCATGSTWGYDQLVPHHIHVVSEKRAYTSWTDDNVPKRGYINAESGIIAGKRALNKLHFDLGTAGFTQVFVDQRDENTVAITRHCPATHQSVIMIARTAFRMPTKPKESSYVRPLRLQGTIEEIILEGGLEPVNHNGTTLGPSVYIDDTYINGLTDFKLNLREHIQIYESEMIESAGLSEDGYNEIDFVHFPPGSVIVLRISLDAESRAAILRIRSCVSQFGYRMRSYSGTVLKRGTHDFESILSHLTVADLNKVLFKCDAEERDDGKGRGTYNLPGYGDLVYCGLQGVMSELMNIRLEDDLGHPLCDNLRQGNWLPDYIASRLIDNPSTHDLGKWFEVVFESLRKLPRYLIPCYFDTVITGAYSSLLSSMWRKMSDFVSEGSTFVKSLAMGSVILCGIVRSAPLPRLSPHLDHPIPPIENIAGQILQNCITISAGLPHFSTGYMRNWGRDTFISLRGLLLVTGRHDDARFIILAFAACLRHGLIPNLLDRGQCARFNCRDAVWWWLQSIQDYVKIVPNGYNILKDKVSRLFPTDDSPPLKQGACDQPLHDIIHEALQRHFQGLKFRERNAGRQLDEQMSDAGFNNEIGVDLETGFVFGGNNSNCGTWMDKMGSSEKAGNKSKPATPRDGSAVEIVGLSKSALRWLDSMFHEGHYPYCLVERIVKDESTGLSKTIIMSYKEWNDLIQANFDKNFFISPEKKPDDSKLINMRGIYKDTFNSSSQWTDYQLRPNYPIAMCVAPELFNPRNAWLALGSAEQHLLGPLGMKTLDPSDWAYDGFYDNSDDSMNQKRAKGWNYHQGPEWLWPVGYFLRAKLIFSKIVGGKQEFGKALAFIKQVMSRHFLEIQKSKWRGLPELTNKDGAYCRDSCVVQAWSHATLLEVLFEMDVMCSNDSSD</sequence>
<evidence type="ECO:0000256" key="15">
    <source>
        <dbReference type="ARBA" id="ARBA00025780"/>
    </source>
</evidence>
<dbReference type="InterPro" id="IPR032788">
    <property type="entry name" value="AGL_central"/>
</dbReference>
<dbReference type="FunFam" id="3.20.20.80:FF:000108">
    <property type="entry name" value="glycogen debranching enzyme"/>
    <property type="match status" value="1"/>
</dbReference>
<evidence type="ECO:0000256" key="3">
    <source>
        <dbReference type="ARBA" id="ARBA00003530"/>
    </source>
</evidence>
<evidence type="ECO:0000256" key="6">
    <source>
        <dbReference type="ARBA" id="ARBA00012778"/>
    </source>
</evidence>
<evidence type="ECO:0000259" key="17">
    <source>
        <dbReference type="Pfam" id="PF06202"/>
    </source>
</evidence>
<dbReference type="Pfam" id="PF06202">
    <property type="entry name" value="GDE_C"/>
    <property type="match status" value="1"/>
</dbReference>
<comment type="subcellular location">
    <subcellularLocation>
        <location evidence="4">Cytoplasm</location>
    </subcellularLocation>
</comment>
<dbReference type="NCBIfam" id="TIGR01531">
    <property type="entry name" value="glyc_debranch"/>
    <property type="match status" value="1"/>
</dbReference>
<dbReference type="SUPFAM" id="SSF51445">
    <property type="entry name" value="(Trans)glycosidases"/>
    <property type="match status" value="1"/>
</dbReference>
<keyword evidence="9" id="KW-0328">Glycosyltransferase</keyword>
<comment type="caution">
    <text evidence="21">The sequence shown here is derived from an EMBL/GenBank/DDBJ whole genome shotgun (WGS) entry which is preliminary data.</text>
</comment>
<keyword evidence="14" id="KW-0326">Glycosidase</keyword>
<dbReference type="Pfam" id="PF14702">
    <property type="entry name" value="hGDE_central"/>
    <property type="match status" value="1"/>
</dbReference>
<keyword evidence="11" id="KW-0378">Hydrolase</keyword>
<dbReference type="EMBL" id="BMAW01030489">
    <property type="protein sequence ID" value="GFU16736.1"/>
    <property type="molecule type" value="Genomic_DNA"/>
</dbReference>
<feature type="domain" description="Eukaryotic glycogen debranching enzyme N-terminal" evidence="18">
    <location>
        <begin position="36"/>
        <end position="124"/>
    </location>
</feature>
<dbReference type="SUPFAM" id="SSF48208">
    <property type="entry name" value="Six-hairpin glycosidases"/>
    <property type="match status" value="1"/>
</dbReference>
<evidence type="ECO:0000256" key="5">
    <source>
        <dbReference type="ARBA" id="ARBA00012560"/>
    </source>
</evidence>
<keyword evidence="12" id="KW-0320">Glycogen biosynthesis</keyword>
<evidence type="ECO:0000256" key="1">
    <source>
        <dbReference type="ARBA" id="ARBA00000439"/>
    </source>
</evidence>
<evidence type="ECO:0000256" key="7">
    <source>
        <dbReference type="ARBA" id="ARBA00020723"/>
    </source>
</evidence>
<dbReference type="Gene3D" id="3.20.20.80">
    <property type="entry name" value="Glycosidases"/>
    <property type="match status" value="2"/>
</dbReference>
<dbReference type="FunFam" id="1.50.10.10:FF:000039">
    <property type="entry name" value="Glycogen debranching enzyme Gdb1, putative"/>
    <property type="match status" value="1"/>
</dbReference>
<dbReference type="EC" id="2.4.1.25" evidence="5"/>
<evidence type="ECO:0000256" key="8">
    <source>
        <dbReference type="ARBA" id="ARBA00022490"/>
    </source>
</evidence>
<evidence type="ECO:0000256" key="9">
    <source>
        <dbReference type="ARBA" id="ARBA00022676"/>
    </source>
</evidence>
<evidence type="ECO:0000256" key="11">
    <source>
        <dbReference type="ARBA" id="ARBA00022801"/>
    </source>
</evidence>
<dbReference type="InterPro" id="IPR008928">
    <property type="entry name" value="6-hairpin_glycosidase_sf"/>
</dbReference>
<feature type="domain" description="Glycogen debranching enzyme central" evidence="20">
    <location>
        <begin position="704"/>
        <end position="982"/>
    </location>
</feature>
<organism evidence="21 22">
    <name type="scientific">Nephila pilipes</name>
    <name type="common">Giant wood spider</name>
    <name type="synonym">Nephila maculata</name>
    <dbReference type="NCBI Taxonomy" id="299642"/>
    <lineage>
        <taxon>Eukaryota</taxon>
        <taxon>Metazoa</taxon>
        <taxon>Ecdysozoa</taxon>
        <taxon>Arthropoda</taxon>
        <taxon>Chelicerata</taxon>
        <taxon>Arachnida</taxon>
        <taxon>Araneae</taxon>
        <taxon>Araneomorphae</taxon>
        <taxon>Entelegynae</taxon>
        <taxon>Araneoidea</taxon>
        <taxon>Nephilidae</taxon>
        <taxon>Nephila</taxon>
    </lineage>
</organism>
<dbReference type="GO" id="GO:0004135">
    <property type="term" value="F:amylo-alpha-1,6-glucosidase activity"/>
    <property type="evidence" value="ECO:0007669"/>
    <property type="project" value="UniProtKB-EC"/>
</dbReference>
<dbReference type="FunFam" id="3.20.20.80:FF:000070">
    <property type="entry name" value="GDB1p Glycogen debranching enzyme"/>
    <property type="match status" value="1"/>
</dbReference>
<evidence type="ECO:0000256" key="10">
    <source>
        <dbReference type="ARBA" id="ARBA00022679"/>
    </source>
</evidence>
<dbReference type="InterPro" id="IPR029436">
    <property type="entry name" value="AGL_euk_N"/>
</dbReference>
<dbReference type="Pfam" id="PF14701">
    <property type="entry name" value="hDGE_amylase"/>
    <property type="match status" value="1"/>
</dbReference>
<evidence type="ECO:0000256" key="16">
    <source>
        <dbReference type="ARBA" id="ARBA00031477"/>
    </source>
</evidence>
<name>A0A8X6UJJ3_NEPPI</name>
<dbReference type="CDD" id="cd11327">
    <property type="entry name" value="AmyAc_Glg_debranch_2"/>
    <property type="match status" value="1"/>
</dbReference>
<protein>
    <recommendedName>
        <fullName evidence="7">Glycogen debranching enzyme</fullName>
        <ecNumber evidence="5">2.4.1.25</ecNumber>
        <ecNumber evidence="6">3.2.1.33</ecNumber>
    </recommendedName>
    <alternativeName>
        <fullName evidence="16">Glycogen debrancher</fullName>
    </alternativeName>
</protein>
<keyword evidence="10" id="KW-0808">Transferase</keyword>
<dbReference type="OrthoDB" id="10248904at2759"/>
<feature type="domain" description="Glycogen debranching enzyme C-terminal" evidence="17">
    <location>
        <begin position="1086"/>
        <end position="1538"/>
    </location>
</feature>
<evidence type="ECO:0000256" key="12">
    <source>
        <dbReference type="ARBA" id="ARBA00023056"/>
    </source>
</evidence>
<feature type="domain" description="Glycogen debranching enzyme glucanotransferase" evidence="19">
    <location>
        <begin position="131"/>
        <end position="559"/>
    </location>
</feature>
<comment type="similarity">
    <text evidence="15">Belongs to the glycogen debranching enzyme family.</text>
</comment>
<evidence type="ECO:0000256" key="4">
    <source>
        <dbReference type="ARBA" id="ARBA00004496"/>
    </source>
</evidence>
<dbReference type="InterPro" id="IPR032792">
    <property type="entry name" value="AGL_glucanoTrfase"/>
</dbReference>
<keyword evidence="13" id="KW-0511">Multifunctional enzyme</keyword>
<evidence type="ECO:0000256" key="2">
    <source>
        <dbReference type="ARBA" id="ARBA00000927"/>
    </source>
</evidence>
<dbReference type="GO" id="GO:0005978">
    <property type="term" value="P:glycogen biosynthetic process"/>
    <property type="evidence" value="ECO:0007669"/>
    <property type="project" value="UniProtKB-KW"/>
</dbReference>
<evidence type="ECO:0000313" key="21">
    <source>
        <dbReference type="EMBL" id="GFU16736.1"/>
    </source>
</evidence>